<feature type="compositionally biased region" description="Basic residues" evidence="1">
    <location>
        <begin position="376"/>
        <end position="386"/>
    </location>
</feature>
<feature type="region of interest" description="Disordered" evidence="1">
    <location>
        <begin position="1"/>
        <end position="95"/>
    </location>
</feature>
<feature type="compositionally biased region" description="Pro residues" evidence="1">
    <location>
        <begin position="408"/>
        <end position="426"/>
    </location>
</feature>
<accession>A0ABP6WFF3</accession>
<reference evidence="3" key="1">
    <citation type="journal article" date="2019" name="Int. J. Syst. Evol. Microbiol.">
        <title>The Global Catalogue of Microorganisms (GCM) 10K type strain sequencing project: providing services to taxonomists for standard genome sequencing and annotation.</title>
        <authorList>
            <consortium name="The Broad Institute Genomics Platform"/>
            <consortium name="The Broad Institute Genome Sequencing Center for Infectious Disease"/>
            <person name="Wu L."/>
            <person name="Ma J."/>
        </authorList>
    </citation>
    <scope>NUCLEOTIDE SEQUENCE [LARGE SCALE GENOMIC DNA]</scope>
    <source>
        <strain evidence="3">JCM 17326</strain>
    </source>
</reference>
<dbReference type="EMBL" id="BAABDQ010000006">
    <property type="protein sequence ID" value="GAA3550999.1"/>
    <property type="molecule type" value="Genomic_DNA"/>
</dbReference>
<keyword evidence="3" id="KW-1185">Reference proteome</keyword>
<feature type="compositionally biased region" description="Basic residues" evidence="1">
    <location>
        <begin position="318"/>
        <end position="362"/>
    </location>
</feature>
<evidence type="ECO:0000256" key="1">
    <source>
        <dbReference type="SAM" id="MobiDB-lite"/>
    </source>
</evidence>
<feature type="compositionally biased region" description="Low complexity" evidence="1">
    <location>
        <begin position="363"/>
        <end position="374"/>
    </location>
</feature>
<name>A0ABP6WFF3_9ACTN</name>
<feature type="compositionally biased region" description="Acidic residues" evidence="1">
    <location>
        <begin position="72"/>
        <end position="81"/>
    </location>
</feature>
<feature type="compositionally biased region" description="Low complexity" evidence="1">
    <location>
        <begin position="141"/>
        <end position="158"/>
    </location>
</feature>
<dbReference type="RefSeq" id="WP_345562779.1">
    <property type="nucleotide sequence ID" value="NZ_BAABDQ010000006.1"/>
</dbReference>
<feature type="compositionally biased region" description="Basic and acidic residues" evidence="1">
    <location>
        <begin position="196"/>
        <end position="219"/>
    </location>
</feature>
<gene>
    <name evidence="2" type="ORF">GCM10022419_034120</name>
</gene>
<organism evidence="2 3">
    <name type="scientific">Nonomuraea rosea</name>
    <dbReference type="NCBI Taxonomy" id="638574"/>
    <lineage>
        <taxon>Bacteria</taxon>
        <taxon>Bacillati</taxon>
        <taxon>Actinomycetota</taxon>
        <taxon>Actinomycetes</taxon>
        <taxon>Streptosporangiales</taxon>
        <taxon>Streptosporangiaceae</taxon>
        <taxon>Nonomuraea</taxon>
    </lineage>
</organism>
<feature type="compositionally biased region" description="Low complexity" evidence="1">
    <location>
        <begin position="229"/>
        <end position="250"/>
    </location>
</feature>
<feature type="compositionally biased region" description="Low complexity" evidence="1">
    <location>
        <begin position="449"/>
        <end position="481"/>
    </location>
</feature>
<proteinExistence type="predicted"/>
<feature type="region of interest" description="Disordered" evidence="1">
    <location>
        <begin position="129"/>
        <end position="485"/>
    </location>
</feature>
<feature type="compositionally biased region" description="Basic and acidic residues" evidence="1">
    <location>
        <begin position="600"/>
        <end position="621"/>
    </location>
</feature>
<feature type="compositionally biased region" description="Basic residues" evidence="1">
    <location>
        <begin position="251"/>
        <end position="276"/>
    </location>
</feature>
<feature type="compositionally biased region" description="Gly residues" evidence="1">
    <location>
        <begin position="183"/>
        <end position="194"/>
    </location>
</feature>
<dbReference type="Proteomes" id="UP001500630">
    <property type="component" value="Unassembled WGS sequence"/>
</dbReference>
<sequence length="621" mass="65400">MSGDDETKSGGRLLSFPRVSLPGSFDAPGPDPQQPAEDEPPDRQPGVWPSMAGVGDMAPPLALTMPGIPDAGDNDTADEDGAFVPPAPEDPANPTARDMLAVCMALVTAMGTAAALGMWHRARRRSALADQARASADKATQKAAGGKAAKGSKGSEGSPLLSPGRKRPGGGGGKGGRDRPAGHGKGPSGPGKGPGSRKDRPGGKAPKAERGGKPSWADKVKRRKRKPPKGGAKPPKPAAAPKTPKNSAPKTPKKPGGKLRWKARKPGKGGPAKRKGWTSGRPKGAGKGLQKPKASRPGKLSWKAPKRKPGPGGGKAIAGRKRWGGRGRFKPVVKRRRKSWTRRARKTGARWLKRWKTRRRTTTTRQRTFGWFTWPKRGRGKHRTRRSWGWSTGRRGAGPAGAHVPGGTTPPPPPPPGFGGMRPPPGADRRVRVSAERVYPDAEARQEEPQPAGLVLAGAPPGGRRALPAASTTPSTPSATPNGARTVMSAPVRTTQYRDAELTIYDIVDADADMAEEITAGVPEARATADGCEQLLTRLETVHAKIIELQVPGLLAGWLVRIIEKTGTVQARALAIAAQLPAASEAISIAGSNAAARHQRPADVTRDQGHIRPAEKDYHNE</sequence>
<protein>
    <submittedName>
        <fullName evidence="2">Uncharacterized protein</fullName>
    </submittedName>
</protein>
<feature type="compositionally biased region" description="Basic and acidic residues" evidence="1">
    <location>
        <begin position="427"/>
        <end position="448"/>
    </location>
</feature>
<evidence type="ECO:0000313" key="3">
    <source>
        <dbReference type="Proteomes" id="UP001500630"/>
    </source>
</evidence>
<comment type="caution">
    <text evidence="2">The sequence shown here is derived from an EMBL/GenBank/DDBJ whole genome shotgun (WGS) entry which is preliminary data.</text>
</comment>
<evidence type="ECO:0000313" key="2">
    <source>
        <dbReference type="EMBL" id="GAA3550999.1"/>
    </source>
</evidence>
<feature type="region of interest" description="Disordered" evidence="1">
    <location>
        <begin position="592"/>
        <end position="621"/>
    </location>
</feature>